<dbReference type="GO" id="GO:0051307">
    <property type="term" value="P:meiotic chromosome separation"/>
    <property type="evidence" value="ECO:0007669"/>
    <property type="project" value="TreeGrafter"/>
</dbReference>
<dbReference type="Proteomes" id="UP001140949">
    <property type="component" value="Unassembled WGS sequence"/>
</dbReference>
<reference evidence="1" key="1">
    <citation type="journal article" date="2023" name="GigaByte">
        <title>Genome assembly of the bearded iris, Iris pallida Lam.</title>
        <authorList>
            <person name="Bruccoleri R.E."/>
            <person name="Oakeley E.J."/>
            <person name="Faust A.M.E."/>
            <person name="Altorfer M."/>
            <person name="Dessus-Babus S."/>
            <person name="Burckhardt D."/>
            <person name="Oertli M."/>
            <person name="Naumann U."/>
            <person name="Petersen F."/>
            <person name="Wong J."/>
        </authorList>
    </citation>
    <scope>NUCLEOTIDE SEQUENCE</scope>
    <source>
        <strain evidence="1">GSM-AAB239-AS_SAM_17_03QT</strain>
    </source>
</reference>
<gene>
    <name evidence="1" type="ORF">M6B38_315105</name>
</gene>
<dbReference type="EMBL" id="JANAVB010010000">
    <property type="protein sequence ID" value="KAJ6839333.1"/>
    <property type="molecule type" value="Genomic_DNA"/>
</dbReference>
<dbReference type="GO" id="GO:0072686">
    <property type="term" value="C:mitotic spindle"/>
    <property type="evidence" value="ECO:0007669"/>
    <property type="project" value="TreeGrafter"/>
</dbReference>
<name>A0AAX6HEP2_IRIPA</name>
<dbReference type="PANTHER" id="PTHR12792">
    <property type="entry name" value="EXTRA SPINDLE POLES 1-RELATED"/>
    <property type="match status" value="1"/>
</dbReference>
<dbReference type="InterPro" id="IPR005314">
    <property type="entry name" value="Peptidase_C50"/>
</dbReference>
<reference evidence="1" key="2">
    <citation type="submission" date="2023-04" db="EMBL/GenBank/DDBJ databases">
        <authorList>
            <person name="Bruccoleri R.E."/>
            <person name="Oakeley E.J."/>
            <person name="Faust A.-M."/>
            <person name="Dessus-Babus S."/>
            <person name="Altorfer M."/>
            <person name="Burckhardt D."/>
            <person name="Oertli M."/>
            <person name="Naumann U."/>
            <person name="Petersen F."/>
            <person name="Wong J."/>
        </authorList>
    </citation>
    <scope>NUCLEOTIDE SEQUENCE</scope>
    <source>
        <strain evidence="1">GSM-AAB239-AS_SAM_17_03QT</strain>
        <tissue evidence="1">Leaf</tissue>
    </source>
</reference>
<sequence length="247" mass="27720">MQVSQLLALMLISKQRSFPHPLFSGSSLSIDHWVAYFHQASIVTYIPAQYLAWKGPTINSKNTEALSHARMALQLRASIVASNFIEQESADSCLQAIGSIITEFWPDHTKCSQLKIPLSTPWSVLRCHLESLLQVGIINESIGNGTEAESSFKRGKVLSVWGGFPIFHIVFTTFLGQVYRKQQLYHLAEKSSKMPERSLRKISLLFLVRSVCCPLMLQLACSLETYTDIGLKTAKFSQLKLNINQVC</sequence>
<dbReference type="GO" id="GO:0005634">
    <property type="term" value="C:nucleus"/>
    <property type="evidence" value="ECO:0007669"/>
    <property type="project" value="InterPro"/>
</dbReference>
<dbReference type="GO" id="GO:0006508">
    <property type="term" value="P:proteolysis"/>
    <property type="evidence" value="ECO:0007669"/>
    <property type="project" value="InterPro"/>
</dbReference>
<comment type="caution">
    <text evidence="1">The sequence shown here is derived from an EMBL/GenBank/DDBJ whole genome shotgun (WGS) entry which is preliminary data.</text>
</comment>
<organism evidence="1 2">
    <name type="scientific">Iris pallida</name>
    <name type="common">Sweet iris</name>
    <dbReference type="NCBI Taxonomy" id="29817"/>
    <lineage>
        <taxon>Eukaryota</taxon>
        <taxon>Viridiplantae</taxon>
        <taxon>Streptophyta</taxon>
        <taxon>Embryophyta</taxon>
        <taxon>Tracheophyta</taxon>
        <taxon>Spermatophyta</taxon>
        <taxon>Magnoliopsida</taxon>
        <taxon>Liliopsida</taxon>
        <taxon>Asparagales</taxon>
        <taxon>Iridaceae</taxon>
        <taxon>Iridoideae</taxon>
        <taxon>Irideae</taxon>
        <taxon>Iris</taxon>
    </lineage>
</organism>
<dbReference type="AlphaFoldDB" id="A0AAX6HEP2"/>
<proteinExistence type="predicted"/>
<dbReference type="GO" id="GO:0005737">
    <property type="term" value="C:cytoplasm"/>
    <property type="evidence" value="ECO:0007669"/>
    <property type="project" value="TreeGrafter"/>
</dbReference>
<dbReference type="PANTHER" id="PTHR12792:SF0">
    <property type="entry name" value="SEPARIN"/>
    <property type="match status" value="1"/>
</dbReference>
<dbReference type="GO" id="GO:0004197">
    <property type="term" value="F:cysteine-type endopeptidase activity"/>
    <property type="evidence" value="ECO:0007669"/>
    <property type="project" value="InterPro"/>
</dbReference>
<protein>
    <submittedName>
        <fullName evidence="1">Separase</fullName>
    </submittedName>
</protein>
<accession>A0AAX6HEP2</accession>
<keyword evidence="2" id="KW-1185">Reference proteome</keyword>
<evidence type="ECO:0000313" key="2">
    <source>
        <dbReference type="Proteomes" id="UP001140949"/>
    </source>
</evidence>
<evidence type="ECO:0000313" key="1">
    <source>
        <dbReference type="EMBL" id="KAJ6839333.1"/>
    </source>
</evidence>